<dbReference type="OrthoDB" id="2160963at2759"/>
<dbReference type="Proteomes" id="UP000193642">
    <property type="component" value="Unassembled WGS sequence"/>
</dbReference>
<feature type="compositionally biased region" description="Acidic residues" evidence="1">
    <location>
        <begin position="362"/>
        <end position="379"/>
    </location>
</feature>
<proteinExistence type="predicted"/>
<feature type="region of interest" description="Disordered" evidence="1">
    <location>
        <begin position="362"/>
        <end position="388"/>
    </location>
</feature>
<comment type="caution">
    <text evidence="2">The sequence shown here is derived from an EMBL/GenBank/DDBJ whole genome shotgun (WGS) entry which is preliminary data.</text>
</comment>
<reference evidence="2 3" key="1">
    <citation type="submission" date="2016-07" db="EMBL/GenBank/DDBJ databases">
        <title>Pervasive Adenine N6-methylation of Active Genes in Fungi.</title>
        <authorList>
            <consortium name="DOE Joint Genome Institute"/>
            <person name="Mondo S.J."/>
            <person name="Dannebaum R.O."/>
            <person name="Kuo R.C."/>
            <person name="Labutti K."/>
            <person name="Haridas S."/>
            <person name="Kuo A."/>
            <person name="Salamov A."/>
            <person name="Ahrendt S.R."/>
            <person name="Lipzen A."/>
            <person name="Sullivan W."/>
            <person name="Andreopoulos W.B."/>
            <person name="Clum A."/>
            <person name="Lindquist E."/>
            <person name="Daum C."/>
            <person name="Ramamoorthy G.K."/>
            <person name="Gryganskyi A."/>
            <person name="Culley D."/>
            <person name="Magnuson J.K."/>
            <person name="James T.Y."/>
            <person name="O'Malley M.A."/>
            <person name="Stajich J.E."/>
            <person name="Spatafora J.W."/>
            <person name="Visel A."/>
            <person name="Grigoriev I.V."/>
        </authorList>
    </citation>
    <scope>NUCLEOTIDE SEQUENCE [LARGE SCALE GENOMIC DNA]</scope>
    <source>
        <strain evidence="2 3">JEL800</strain>
    </source>
</reference>
<evidence type="ECO:0000313" key="2">
    <source>
        <dbReference type="EMBL" id="ORY37074.1"/>
    </source>
</evidence>
<feature type="compositionally biased region" description="Low complexity" evidence="1">
    <location>
        <begin position="191"/>
        <end position="205"/>
    </location>
</feature>
<dbReference type="EMBL" id="MCGO01000052">
    <property type="protein sequence ID" value="ORY37074.1"/>
    <property type="molecule type" value="Genomic_DNA"/>
</dbReference>
<feature type="region of interest" description="Disordered" evidence="1">
    <location>
        <begin position="186"/>
        <end position="214"/>
    </location>
</feature>
<organism evidence="2 3">
    <name type="scientific">Rhizoclosmatium globosum</name>
    <dbReference type="NCBI Taxonomy" id="329046"/>
    <lineage>
        <taxon>Eukaryota</taxon>
        <taxon>Fungi</taxon>
        <taxon>Fungi incertae sedis</taxon>
        <taxon>Chytridiomycota</taxon>
        <taxon>Chytridiomycota incertae sedis</taxon>
        <taxon>Chytridiomycetes</taxon>
        <taxon>Chytridiales</taxon>
        <taxon>Chytriomycetaceae</taxon>
        <taxon>Rhizoclosmatium</taxon>
    </lineage>
</organism>
<evidence type="ECO:0000256" key="1">
    <source>
        <dbReference type="SAM" id="MobiDB-lite"/>
    </source>
</evidence>
<feature type="region of interest" description="Disordered" evidence="1">
    <location>
        <begin position="123"/>
        <end position="173"/>
    </location>
</feature>
<gene>
    <name evidence="2" type="ORF">BCR33DRAFT_469427</name>
</gene>
<evidence type="ECO:0000313" key="3">
    <source>
        <dbReference type="Proteomes" id="UP000193642"/>
    </source>
</evidence>
<feature type="compositionally biased region" description="Polar residues" evidence="1">
    <location>
        <begin position="126"/>
        <end position="151"/>
    </location>
</feature>
<keyword evidence="3" id="KW-1185">Reference proteome</keyword>
<accession>A0A1Y2BQR4</accession>
<sequence length="422" mass="45613">MSTIHVTSSAATTTTTTSLDSDDQSAPRGRHGLLSQFIPLPTSKPSTHGSSSSTHELNQDHDPQHQELNEMHGGQLSDGTQSVLLDDSIQGVLNIDGAQEGSQQVQPNDINQDVTQQDDLVGNENALDSDTNQEPSPESSANQESNDSPSNIHHDDDSVSQASHPTTAGAETEYDFGFDTETIASTTYMNSPPQTTTSTTPTSHLRTPRRRARKPIDMTNLTLLHHLLTTRLSDLQTHHLALLTPPPPPTPSSPLLKTHHTQAYKTSAREIIFLGRGIASSWSPVARGCKDRVLRDSLLLSLQRIDTLSARMKGVLGSVVRFEGGKVDEEGVVVSSAVEVVKAAEDALRDLEAARVMVWEKEEEGEEGVDAGENVGEEEEKGKVDQVKVEEEEEVRVVELTGMEGMEEALKIAMKAASAVGN</sequence>
<protein>
    <submittedName>
        <fullName evidence="2">Uncharacterized protein</fullName>
    </submittedName>
</protein>
<feature type="region of interest" description="Disordered" evidence="1">
    <location>
        <begin position="1"/>
        <end position="80"/>
    </location>
</feature>
<name>A0A1Y2BQR4_9FUNG</name>
<feature type="compositionally biased region" description="Basic and acidic residues" evidence="1">
    <location>
        <begin position="57"/>
        <end position="70"/>
    </location>
</feature>
<feature type="compositionally biased region" description="Low complexity" evidence="1">
    <location>
        <begin position="7"/>
        <end position="19"/>
    </location>
</feature>
<dbReference type="AlphaFoldDB" id="A0A1Y2BQR4"/>
<feature type="compositionally biased region" description="Low complexity" evidence="1">
    <location>
        <begin position="41"/>
        <end position="55"/>
    </location>
</feature>